<accession>A0A183CXC9</accession>
<name>A0A183CXC9_9BILA</name>
<sequence length="111" mass="12487">MLLLLAVAVGGAGADAGAAAGEKKTNQILRAFLFLYWTALVMRARMYVCLVECSIYDNHDGGEWWKQWACEWPADELYDEEEDCIWLGAANKTTTELDCVWAPAIEKHFIL</sequence>
<dbReference type="EMBL" id="UYRT01001258">
    <property type="protein sequence ID" value="VDK29411.1"/>
    <property type="molecule type" value="Genomic_DNA"/>
</dbReference>
<dbReference type="Proteomes" id="UP000271098">
    <property type="component" value="Unassembled WGS sequence"/>
</dbReference>
<evidence type="ECO:0000313" key="3">
    <source>
        <dbReference type="WBParaSite" id="GPUH_0000112001-mRNA-1"/>
    </source>
</evidence>
<dbReference type="AlphaFoldDB" id="A0A183CXC9"/>
<reference evidence="3" key="1">
    <citation type="submission" date="2016-06" db="UniProtKB">
        <authorList>
            <consortium name="WormBaseParasite"/>
        </authorList>
    </citation>
    <scope>IDENTIFICATION</scope>
</reference>
<reference evidence="1 2" key="2">
    <citation type="submission" date="2018-11" db="EMBL/GenBank/DDBJ databases">
        <authorList>
            <consortium name="Pathogen Informatics"/>
        </authorList>
    </citation>
    <scope>NUCLEOTIDE SEQUENCE [LARGE SCALE GENOMIC DNA]</scope>
</reference>
<keyword evidence="2" id="KW-1185">Reference proteome</keyword>
<evidence type="ECO:0000313" key="2">
    <source>
        <dbReference type="Proteomes" id="UP000271098"/>
    </source>
</evidence>
<proteinExistence type="predicted"/>
<gene>
    <name evidence="1" type="ORF">GPUH_LOCUS1120</name>
</gene>
<protein>
    <submittedName>
        <fullName evidence="3">SRCR domain-containing protein</fullName>
    </submittedName>
</protein>
<evidence type="ECO:0000313" key="1">
    <source>
        <dbReference type="EMBL" id="VDK29411.1"/>
    </source>
</evidence>
<organism evidence="3">
    <name type="scientific">Gongylonema pulchrum</name>
    <dbReference type="NCBI Taxonomy" id="637853"/>
    <lineage>
        <taxon>Eukaryota</taxon>
        <taxon>Metazoa</taxon>
        <taxon>Ecdysozoa</taxon>
        <taxon>Nematoda</taxon>
        <taxon>Chromadorea</taxon>
        <taxon>Rhabditida</taxon>
        <taxon>Spirurina</taxon>
        <taxon>Spiruromorpha</taxon>
        <taxon>Spiruroidea</taxon>
        <taxon>Gongylonematidae</taxon>
        <taxon>Gongylonema</taxon>
    </lineage>
</organism>
<dbReference type="WBParaSite" id="GPUH_0000112001-mRNA-1">
    <property type="protein sequence ID" value="GPUH_0000112001-mRNA-1"/>
    <property type="gene ID" value="GPUH_0000112001"/>
</dbReference>